<evidence type="ECO:0000256" key="3">
    <source>
        <dbReference type="ARBA" id="ARBA00020637"/>
    </source>
</evidence>
<comment type="subunit">
    <text evidence="9">Component of the Mediator complex.</text>
</comment>
<evidence type="ECO:0000256" key="5">
    <source>
        <dbReference type="ARBA" id="ARBA00023159"/>
    </source>
</evidence>
<dbReference type="InterPro" id="IPR019364">
    <property type="entry name" value="Mediatior_Med8_fun/met"/>
</dbReference>
<evidence type="ECO:0000313" key="11">
    <source>
        <dbReference type="Proteomes" id="UP000002258"/>
    </source>
</evidence>
<keyword evidence="4 9" id="KW-0805">Transcription regulation</keyword>
<evidence type="ECO:0000256" key="8">
    <source>
        <dbReference type="ARBA" id="ARBA00031261"/>
    </source>
</evidence>
<dbReference type="KEGG" id="pic:PICST_44472"/>
<dbReference type="eggNOG" id="ENOG502S8U1">
    <property type="taxonomic scope" value="Eukaryota"/>
</dbReference>
<comment type="subcellular location">
    <subcellularLocation>
        <location evidence="1 9">Nucleus</location>
    </subcellularLocation>
</comment>
<dbReference type="OrthoDB" id="5329317at2759"/>
<dbReference type="STRING" id="322104.A3LU97"/>
<dbReference type="Proteomes" id="UP000002258">
    <property type="component" value="Chromosome 4"/>
</dbReference>
<keyword evidence="11" id="KW-1185">Reference proteome</keyword>
<dbReference type="HOGENOM" id="CLU_108151_0_0_1"/>
<evidence type="ECO:0000256" key="2">
    <source>
        <dbReference type="ARBA" id="ARBA00005716"/>
    </source>
</evidence>
<dbReference type="InParanoid" id="A3LU97"/>
<keyword evidence="5 9" id="KW-0010">Activator</keyword>
<evidence type="ECO:0000256" key="4">
    <source>
        <dbReference type="ARBA" id="ARBA00023015"/>
    </source>
</evidence>
<dbReference type="AlphaFoldDB" id="A3LU97"/>
<sequence>DNSQIPTDSLEAIRNRLNQVHLSLRKLAEQINLHNRHPYKVKLPSYAHLQNQFQVLITQLNSIATNLSNNDELLRNTNVYPTPLFPTTQQEGLLTTLLRKKPLPEVDEWMDSALKKVEAERGSSLQKADEMAQWCFAKVQELRDEFQFYGFHTVEELDYMETEEGKKETHEKKQQDRIVDDAEARITAGGKKGLSPNQVLKFMCTGVH</sequence>
<evidence type="ECO:0000256" key="7">
    <source>
        <dbReference type="ARBA" id="ARBA00023242"/>
    </source>
</evidence>
<name>A3LU97_PICST</name>
<feature type="non-terminal residue" evidence="10">
    <location>
        <position position="1"/>
    </location>
</feature>
<evidence type="ECO:0000256" key="1">
    <source>
        <dbReference type="ARBA" id="ARBA00004123"/>
    </source>
</evidence>
<dbReference type="GO" id="GO:0000978">
    <property type="term" value="F:RNA polymerase II cis-regulatory region sequence-specific DNA binding"/>
    <property type="evidence" value="ECO:0007669"/>
    <property type="project" value="TreeGrafter"/>
</dbReference>
<dbReference type="EMBL" id="CP000498">
    <property type="protein sequence ID" value="ABN66545.1"/>
    <property type="molecule type" value="Genomic_DNA"/>
</dbReference>
<keyword evidence="6 9" id="KW-0804">Transcription</keyword>
<dbReference type="OMA" id="PQWYSLQ"/>
<evidence type="ECO:0000256" key="6">
    <source>
        <dbReference type="ARBA" id="ARBA00023163"/>
    </source>
</evidence>
<comment type="function">
    <text evidence="9">Component of the Mediator complex, a coactivator involved in the regulated transcription of nearly all RNA polymerase II-dependent genes. Mediator functions as a bridge to convey information from gene-specific regulatory proteins to the basal RNA polymerase II transcription machinery. Mediator is recruited to promoters by direct interactions with regulatory proteins and serves as a scaffold for the assembly of a functional preinitiation complex with RNA polymerase II and the general transcription factors.</text>
</comment>
<comment type="similarity">
    <text evidence="2 9">Belongs to the Mediator complex subunit 8 family.</text>
</comment>
<protein>
    <recommendedName>
        <fullName evidence="3 9">Mediator of RNA polymerase II transcription subunit 8</fullName>
    </recommendedName>
    <alternativeName>
        <fullName evidence="8 9">Mediator complex subunit 8</fullName>
    </alternativeName>
</protein>
<dbReference type="Gene3D" id="6.10.250.2610">
    <property type="match status" value="1"/>
</dbReference>
<dbReference type="GeneID" id="4838899"/>
<dbReference type="Gene3D" id="1.20.58.1710">
    <property type="match status" value="1"/>
</dbReference>
<dbReference type="RefSeq" id="XP_001384574.1">
    <property type="nucleotide sequence ID" value="XM_001384537.1"/>
</dbReference>
<evidence type="ECO:0000313" key="10">
    <source>
        <dbReference type="EMBL" id="ABN66545.1"/>
    </source>
</evidence>
<dbReference type="GO" id="GO:0070847">
    <property type="term" value="C:core mediator complex"/>
    <property type="evidence" value="ECO:0007669"/>
    <property type="project" value="TreeGrafter"/>
</dbReference>
<organism evidence="10 11">
    <name type="scientific">Scheffersomyces stipitis (strain ATCC 58785 / CBS 6054 / NBRC 10063 / NRRL Y-11545)</name>
    <name type="common">Yeast</name>
    <name type="synonym">Pichia stipitis</name>
    <dbReference type="NCBI Taxonomy" id="322104"/>
    <lineage>
        <taxon>Eukaryota</taxon>
        <taxon>Fungi</taxon>
        <taxon>Dikarya</taxon>
        <taxon>Ascomycota</taxon>
        <taxon>Saccharomycotina</taxon>
        <taxon>Pichiomycetes</taxon>
        <taxon>Debaryomycetaceae</taxon>
        <taxon>Scheffersomyces</taxon>
    </lineage>
</organism>
<dbReference type="PANTHER" id="PTHR13074">
    <property type="entry name" value="MEDIATOR OF RNA POLYMERASE II TRANSCRIPTION SUBUNIT 8"/>
    <property type="match status" value="1"/>
</dbReference>
<dbReference type="GO" id="GO:0003712">
    <property type="term" value="F:transcription coregulator activity"/>
    <property type="evidence" value="ECO:0007669"/>
    <property type="project" value="InterPro"/>
</dbReference>
<dbReference type="PANTHER" id="PTHR13074:SF9">
    <property type="entry name" value="MEDIATOR OF RNA POLYMERASE II TRANSCRIPTION SUBUNIT 8"/>
    <property type="match status" value="1"/>
</dbReference>
<dbReference type="GO" id="GO:0016592">
    <property type="term" value="C:mediator complex"/>
    <property type="evidence" value="ECO:0007669"/>
    <property type="project" value="InterPro"/>
</dbReference>
<keyword evidence="7 9" id="KW-0539">Nucleus</keyword>
<dbReference type="GO" id="GO:0006357">
    <property type="term" value="P:regulation of transcription by RNA polymerase II"/>
    <property type="evidence" value="ECO:0007669"/>
    <property type="project" value="InterPro"/>
</dbReference>
<dbReference type="Pfam" id="PF10232">
    <property type="entry name" value="Med8"/>
    <property type="match status" value="1"/>
</dbReference>
<dbReference type="FunCoup" id="A3LU97">
    <property type="interactions" value="148"/>
</dbReference>
<gene>
    <name evidence="9" type="primary">MED8</name>
    <name evidence="10" type="ORF">PICST_44472</name>
</gene>
<proteinExistence type="inferred from homology"/>
<accession>A3LU97</accession>
<reference evidence="10 11" key="1">
    <citation type="journal article" date="2007" name="Nat. Biotechnol.">
        <title>Genome sequence of the lignocellulose-bioconverting and xylose-fermenting yeast Pichia stipitis.</title>
        <authorList>
            <person name="Jeffries T.W."/>
            <person name="Grigoriev I.V."/>
            <person name="Grimwood J."/>
            <person name="Laplaza J.M."/>
            <person name="Aerts A."/>
            <person name="Salamov A."/>
            <person name="Schmutz J."/>
            <person name="Lindquist E."/>
            <person name="Dehal P."/>
            <person name="Shapiro H."/>
            <person name="Jin Y.S."/>
            <person name="Passoth V."/>
            <person name="Richardson P.M."/>
        </authorList>
    </citation>
    <scope>NUCLEOTIDE SEQUENCE [LARGE SCALE GENOMIC DNA]</scope>
    <source>
        <strain evidence="11">ATCC 58785 / CBS 6054 / NBRC 10063 / NRRL Y-11545</strain>
    </source>
</reference>
<evidence type="ECO:0000256" key="9">
    <source>
        <dbReference type="RuleBase" id="RU364144"/>
    </source>
</evidence>